<sequence>MPIYNYVCECGVVVEDLRSMKDRNDKTVCGCGKVMCRDYTIGKHITCGDKERVSTALGVHPSQIASGEAERVHPGAR</sequence>
<accession>A0A0F9I336</accession>
<protein>
    <recommendedName>
        <fullName evidence="1">Putative regulatory protein FmdB zinc ribbon domain-containing protein</fullName>
    </recommendedName>
</protein>
<name>A0A0F9I336_9ZZZZ</name>
<dbReference type="EMBL" id="LAZR01015235">
    <property type="protein sequence ID" value="KKM14059.1"/>
    <property type="molecule type" value="Genomic_DNA"/>
</dbReference>
<gene>
    <name evidence="2" type="ORF">LCGC14_1709910</name>
</gene>
<feature type="non-terminal residue" evidence="2">
    <location>
        <position position="77"/>
    </location>
</feature>
<proteinExistence type="predicted"/>
<dbReference type="SMART" id="SM00834">
    <property type="entry name" value="CxxC_CXXC_SSSS"/>
    <property type="match status" value="1"/>
</dbReference>
<evidence type="ECO:0000313" key="2">
    <source>
        <dbReference type="EMBL" id="KKM14059.1"/>
    </source>
</evidence>
<evidence type="ECO:0000259" key="1">
    <source>
        <dbReference type="SMART" id="SM00834"/>
    </source>
</evidence>
<dbReference type="InterPro" id="IPR013429">
    <property type="entry name" value="Regulatory_FmdB_Zinc_ribbon"/>
</dbReference>
<comment type="caution">
    <text evidence="2">The sequence shown here is derived from an EMBL/GenBank/DDBJ whole genome shotgun (WGS) entry which is preliminary data.</text>
</comment>
<feature type="domain" description="Putative regulatory protein FmdB zinc ribbon" evidence="1">
    <location>
        <begin position="1"/>
        <end position="40"/>
    </location>
</feature>
<dbReference type="AlphaFoldDB" id="A0A0F9I336"/>
<reference evidence="2" key="1">
    <citation type="journal article" date="2015" name="Nature">
        <title>Complex archaea that bridge the gap between prokaryotes and eukaryotes.</title>
        <authorList>
            <person name="Spang A."/>
            <person name="Saw J.H."/>
            <person name="Jorgensen S.L."/>
            <person name="Zaremba-Niedzwiedzka K."/>
            <person name="Martijn J."/>
            <person name="Lind A.E."/>
            <person name="van Eijk R."/>
            <person name="Schleper C."/>
            <person name="Guy L."/>
            <person name="Ettema T.J."/>
        </authorList>
    </citation>
    <scope>NUCLEOTIDE SEQUENCE</scope>
</reference>
<organism evidence="2">
    <name type="scientific">marine sediment metagenome</name>
    <dbReference type="NCBI Taxonomy" id="412755"/>
    <lineage>
        <taxon>unclassified sequences</taxon>
        <taxon>metagenomes</taxon>
        <taxon>ecological metagenomes</taxon>
    </lineage>
</organism>